<dbReference type="RefSeq" id="WP_015183209.1">
    <property type="nucleotide sequence ID" value="NC_019738.1"/>
</dbReference>
<dbReference type="AlphaFoldDB" id="K9WH02"/>
<gene>
    <name evidence="1" type="ORF">Mic7113_3334</name>
</gene>
<dbReference type="Gene3D" id="2.160.20.80">
    <property type="entry name" value="E3 ubiquitin-protein ligase SopA"/>
    <property type="match status" value="1"/>
</dbReference>
<dbReference type="eggNOG" id="COG1357">
    <property type="taxonomic scope" value="Bacteria"/>
</dbReference>
<reference evidence="1 2" key="1">
    <citation type="submission" date="2012-06" db="EMBL/GenBank/DDBJ databases">
        <title>Finished chromosome of genome of Microcoleus sp. PCC 7113.</title>
        <authorList>
            <consortium name="US DOE Joint Genome Institute"/>
            <person name="Gugger M."/>
            <person name="Coursin T."/>
            <person name="Rippka R."/>
            <person name="Tandeau De Marsac N."/>
            <person name="Huntemann M."/>
            <person name="Wei C.-L."/>
            <person name="Han J."/>
            <person name="Detter J.C."/>
            <person name="Han C."/>
            <person name="Tapia R."/>
            <person name="Chen A."/>
            <person name="Kyrpides N."/>
            <person name="Mavromatis K."/>
            <person name="Markowitz V."/>
            <person name="Szeto E."/>
            <person name="Ivanova N."/>
            <person name="Pagani I."/>
            <person name="Pati A."/>
            <person name="Goodwin L."/>
            <person name="Nordberg H.P."/>
            <person name="Cantor M.N."/>
            <person name="Hua S.X."/>
            <person name="Woyke T."/>
            <person name="Kerfeld C.A."/>
        </authorList>
    </citation>
    <scope>NUCLEOTIDE SEQUENCE [LARGE SCALE GENOMIC DNA]</scope>
    <source>
        <strain evidence="1 2">PCC 7113</strain>
    </source>
</reference>
<dbReference type="OrthoDB" id="446918at2"/>
<dbReference type="InterPro" id="IPR051082">
    <property type="entry name" value="Pentapeptide-BTB/POZ_domain"/>
</dbReference>
<evidence type="ECO:0000313" key="2">
    <source>
        <dbReference type="Proteomes" id="UP000010471"/>
    </source>
</evidence>
<organism evidence="1 2">
    <name type="scientific">Allocoleopsis franciscana PCC 7113</name>
    <dbReference type="NCBI Taxonomy" id="1173027"/>
    <lineage>
        <taxon>Bacteria</taxon>
        <taxon>Bacillati</taxon>
        <taxon>Cyanobacteriota</taxon>
        <taxon>Cyanophyceae</taxon>
        <taxon>Coleofasciculales</taxon>
        <taxon>Coleofasciculaceae</taxon>
        <taxon>Allocoleopsis</taxon>
        <taxon>Allocoleopsis franciscana</taxon>
    </lineage>
</organism>
<name>K9WH02_9CYAN</name>
<accession>K9WH02</accession>
<dbReference type="KEGG" id="mic:Mic7113_3334"/>
<dbReference type="SUPFAM" id="SSF141571">
    <property type="entry name" value="Pentapeptide repeat-like"/>
    <property type="match status" value="1"/>
</dbReference>
<dbReference type="Pfam" id="PF00805">
    <property type="entry name" value="Pentapeptide"/>
    <property type="match status" value="2"/>
</dbReference>
<dbReference type="PANTHER" id="PTHR14136:SF17">
    <property type="entry name" value="BTB_POZ DOMAIN-CONTAINING PROTEIN KCTD9"/>
    <property type="match status" value="1"/>
</dbReference>
<dbReference type="HOGENOM" id="CLU_1560323_0_0_3"/>
<dbReference type="STRING" id="1173027.Mic7113_3334"/>
<proteinExistence type="predicted"/>
<dbReference type="PANTHER" id="PTHR14136">
    <property type="entry name" value="BTB_POZ DOMAIN-CONTAINING PROTEIN KCTD9"/>
    <property type="match status" value="1"/>
</dbReference>
<evidence type="ECO:0000313" key="1">
    <source>
        <dbReference type="EMBL" id="AFZ19066.1"/>
    </source>
</evidence>
<keyword evidence="2" id="KW-1185">Reference proteome</keyword>
<dbReference type="InterPro" id="IPR001646">
    <property type="entry name" value="5peptide_repeat"/>
</dbReference>
<protein>
    <submittedName>
        <fullName evidence="1">Putative low-complexity protein</fullName>
    </submittedName>
</protein>
<dbReference type="EMBL" id="CP003630">
    <property type="protein sequence ID" value="AFZ19066.1"/>
    <property type="molecule type" value="Genomic_DNA"/>
</dbReference>
<dbReference type="Proteomes" id="UP000010471">
    <property type="component" value="Chromosome"/>
</dbReference>
<sequence length="167" mass="18193">MKLSKRTTDYKPQRLTSDAKRQLLEQLKSIKIPIDELLKQYAAGERDFQGVILSEQILIDVDLSRANLSEATLHKTVLEGANLTRTNLSRANLRGANLRGAELNEANLMKANLREANLRGADLSGADLRGADLTDADLGGAILPDGSILLTSQPSNRVISPYARAQS</sequence>